<dbReference type="RefSeq" id="WP_182978276.1">
    <property type="nucleotide sequence ID" value="NZ_BAABGB010000013.1"/>
</dbReference>
<dbReference type="InterPro" id="IPR052345">
    <property type="entry name" value="Rad_response_metalloprotease"/>
</dbReference>
<feature type="domain" description="IrrE N-terminal-like" evidence="1">
    <location>
        <begin position="168"/>
        <end position="300"/>
    </location>
</feature>
<reference evidence="2 3" key="1">
    <citation type="submission" date="2020-04" db="EMBL/GenBank/DDBJ databases">
        <title>Description of novel Gluconacetobacter.</title>
        <authorList>
            <person name="Sombolestani A."/>
        </authorList>
    </citation>
    <scope>NUCLEOTIDE SEQUENCE [LARGE SCALE GENOMIC DNA]</scope>
    <source>
        <strain evidence="2 3">LMG 27724</strain>
    </source>
</reference>
<dbReference type="EMBL" id="JABEQE010000004">
    <property type="protein sequence ID" value="MBB2171664.1"/>
    <property type="molecule type" value="Genomic_DNA"/>
</dbReference>
<comment type="caution">
    <text evidence="2">The sequence shown here is derived from an EMBL/GenBank/DDBJ whole genome shotgun (WGS) entry which is preliminary data.</text>
</comment>
<organism evidence="2 3">
    <name type="scientific">Gluconacetobacter asukensis</name>
    <dbReference type="NCBI Taxonomy" id="1017181"/>
    <lineage>
        <taxon>Bacteria</taxon>
        <taxon>Pseudomonadati</taxon>
        <taxon>Pseudomonadota</taxon>
        <taxon>Alphaproteobacteria</taxon>
        <taxon>Acetobacterales</taxon>
        <taxon>Acetobacteraceae</taxon>
        <taxon>Gluconacetobacter</taxon>
    </lineage>
</organism>
<proteinExistence type="predicted"/>
<dbReference type="PANTHER" id="PTHR43236:SF2">
    <property type="entry name" value="BLL0069 PROTEIN"/>
    <property type="match status" value="1"/>
</dbReference>
<keyword evidence="3" id="KW-1185">Reference proteome</keyword>
<evidence type="ECO:0000313" key="3">
    <source>
        <dbReference type="Proteomes" id="UP000577891"/>
    </source>
</evidence>
<evidence type="ECO:0000313" key="2">
    <source>
        <dbReference type="EMBL" id="MBB2171664.1"/>
    </source>
</evidence>
<dbReference type="Gene3D" id="1.10.10.2910">
    <property type="match status" value="1"/>
</dbReference>
<dbReference type="Pfam" id="PF06114">
    <property type="entry name" value="Peptidase_M78"/>
    <property type="match status" value="1"/>
</dbReference>
<dbReference type="PANTHER" id="PTHR43236">
    <property type="entry name" value="ANTITOXIN HIGA1"/>
    <property type="match status" value="1"/>
</dbReference>
<dbReference type="InterPro" id="IPR010359">
    <property type="entry name" value="IrrE_HExxH"/>
</dbReference>
<dbReference type="AlphaFoldDB" id="A0A7W4IZ11"/>
<name>A0A7W4IZ11_9PROT</name>
<protein>
    <submittedName>
        <fullName evidence="2">ImmA/IrrE family metallo-endopeptidase</fullName>
    </submittedName>
</protein>
<dbReference type="Proteomes" id="UP000577891">
    <property type="component" value="Unassembled WGS sequence"/>
</dbReference>
<sequence length="387" mass="42279">MAKVEISPSVLEWARKRAEMPLDTLTKRFRSYPEWLAGKGGPTFKQIETLASVLNLPMGMLFLSEPPEEKLPLPDFRRMADDGSLRPSTELIDTIHTCQLRQRWYRDHLSGSGADILSFVSSASAADQPAVVAGQIRTALKLEVGSRSGAANWGEFLRQFIGHARNAGILVMVNGVVGNNTHRPLNPREFRGFAIPDSFAPLIFINGADTKAAQIFTLAHELAHIWIGQDGISNSAADDLPEDIGLDQSLERFCNAVAAEVLVPMSQLTTMDLPSDVNLAKAIIARTFRVSTLVALRRLKDLGRLSYAGFQENYDTELASLKRSEKKASGGGDFYATMGARVDPRFASAVISAALEGQTLMGDAFDLLNLSNSKTFREEARRLGVAS</sequence>
<evidence type="ECO:0000259" key="1">
    <source>
        <dbReference type="Pfam" id="PF06114"/>
    </source>
</evidence>
<gene>
    <name evidence="2" type="ORF">HLH35_05925</name>
</gene>
<accession>A0A7W4IZ11</accession>